<feature type="domain" description="TonB-dependent receptor plug" evidence="12">
    <location>
        <begin position="129"/>
        <end position="232"/>
    </location>
</feature>
<keyword evidence="13" id="KW-0675">Receptor</keyword>
<dbReference type="Pfam" id="PF13715">
    <property type="entry name" value="CarbopepD_reg_2"/>
    <property type="match status" value="1"/>
</dbReference>
<dbReference type="InterPro" id="IPR037066">
    <property type="entry name" value="Plug_dom_sf"/>
</dbReference>
<keyword evidence="5 9" id="KW-0798">TonB box</keyword>
<evidence type="ECO:0000259" key="11">
    <source>
        <dbReference type="Pfam" id="PF00593"/>
    </source>
</evidence>
<organism evidence="13 14">
    <name type="scientific">Candidatus Bacteroides pullicola</name>
    <dbReference type="NCBI Taxonomy" id="2838475"/>
    <lineage>
        <taxon>Bacteria</taxon>
        <taxon>Pseudomonadati</taxon>
        <taxon>Bacteroidota</taxon>
        <taxon>Bacteroidia</taxon>
        <taxon>Bacteroidales</taxon>
        <taxon>Bacteroidaceae</taxon>
        <taxon>Bacteroides</taxon>
    </lineage>
</organism>
<dbReference type="InterPro" id="IPR000531">
    <property type="entry name" value="Beta-barrel_TonB"/>
</dbReference>
<feature type="chain" id="PRO_5039533038" evidence="10">
    <location>
        <begin position="25"/>
        <end position="1057"/>
    </location>
</feature>
<dbReference type="SUPFAM" id="SSF56935">
    <property type="entry name" value="Porins"/>
    <property type="match status" value="1"/>
</dbReference>
<keyword evidence="3 8" id="KW-1134">Transmembrane beta strand</keyword>
<evidence type="ECO:0000256" key="3">
    <source>
        <dbReference type="ARBA" id="ARBA00022452"/>
    </source>
</evidence>
<evidence type="ECO:0000259" key="12">
    <source>
        <dbReference type="Pfam" id="PF07715"/>
    </source>
</evidence>
<sequence>MLRHFIPVSAFLLASFAIGGTAVAAPNESQGIRAVQQDGTCTGVVKDATGESIIGASVLVKGTTNGVITDIDGNFQLRNVKPGDIIQISYVGYTTQEIKWEGQPLNVILREDTELLDEVVVVGYATVKKANLTGAVSAVDEEVLESRPIVNLGQGLQGTIPNLNITTSGQPGQGTTFNVRGETSINGGNPLVLVDGVEMDPDLINPQDVASVSVLKDAASASIYGARAAFGVVLITTKGGRKNQPTRVSLDASISWNSPTTRPEYMNSMEYVNWMNAASMNTNQRMYFSEKDMQHIEAYYNDPVNNDPVFYDPSDTQSMWATMMSQGKYGYCGNTDWMKEIYKKSYPLQKYNVNISGGSDKTTYYTSVGYMDQGSLLRYGDEQYRKFNLVNNISYDVNDWLNISMKTTYIRTELNGIAQDNTHGAAWIGNDTSPLMPVKHPDGHWSGQGNYTNFAAVLEEGGTRKTTKNDFWNTMAVEIKPLDGLSIKMDYTFNYYAEHHKDHATSFNEYGEGGRFLQVFQYSNPNYVQEYQNNDTYNAFNLVGNYEKTWGKHYFKAMLGYNQETKHTRYFFAYREQLINNNLPSMSNAVGDRSVSNSDDSWATRSGFARINYTFNDRYLLELNGRYDLSSKFPKNDRAVFSPSFSLAWRLSQEEWFADATRNFFDDLKIRASYGSQANQALDNGWYAYLSNYSSGNTGYLFGGQQVRYILPGGLVSNTVTWEKVTQWDLGLDFTILRNRLTGTFDYYQRKTTGMLGPGKLLPSILGASEPQENAADMKTYGWELALTWNDQLENGLHYSVGFNISDTQAEITKYDNPTKSLASSYYVGKKIGEIWGYESTLFQSEEEIANSPDQSQVDGGLSKIPGDIKFIDINGDGVVDQGKNTVDDPGDKRIIGNDRARYRYGFNITADWKGFDLGIFFQGVGKRDMVLPDNFKYQYSSEWQVPQGYANDYWTEDNRDALFPVPRFNGGTPLRNVNSTRYLVDASYLRLKSLTFGYTLPETWTQKAYIQKARIYFSAENLFTIKHTPEGFDPELDDPYKYPLQRALSIGVSLTF</sequence>
<gene>
    <name evidence="13" type="ORF">H9824_08455</name>
</gene>
<dbReference type="AlphaFoldDB" id="A0A9D2CLM6"/>
<dbReference type="NCBIfam" id="TIGR04056">
    <property type="entry name" value="OMP_RagA_SusC"/>
    <property type="match status" value="1"/>
</dbReference>
<evidence type="ECO:0000313" key="13">
    <source>
        <dbReference type="EMBL" id="HIY88719.1"/>
    </source>
</evidence>
<dbReference type="GO" id="GO:0009279">
    <property type="term" value="C:cell outer membrane"/>
    <property type="evidence" value="ECO:0007669"/>
    <property type="project" value="UniProtKB-SubCell"/>
</dbReference>
<dbReference type="InterPro" id="IPR012910">
    <property type="entry name" value="Plug_dom"/>
</dbReference>
<evidence type="ECO:0000313" key="14">
    <source>
        <dbReference type="Proteomes" id="UP000886851"/>
    </source>
</evidence>
<reference evidence="13" key="1">
    <citation type="journal article" date="2021" name="PeerJ">
        <title>Extensive microbial diversity within the chicken gut microbiome revealed by metagenomics and culture.</title>
        <authorList>
            <person name="Gilroy R."/>
            <person name="Ravi A."/>
            <person name="Getino M."/>
            <person name="Pursley I."/>
            <person name="Horton D.L."/>
            <person name="Alikhan N.F."/>
            <person name="Baker D."/>
            <person name="Gharbi K."/>
            <person name="Hall N."/>
            <person name="Watson M."/>
            <person name="Adriaenssens E.M."/>
            <person name="Foster-Nyarko E."/>
            <person name="Jarju S."/>
            <person name="Secka A."/>
            <person name="Antonio M."/>
            <person name="Oren A."/>
            <person name="Chaudhuri R.R."/>
            <person name="La Ragione R."/>
            <person name="Hildebrand F."/>
            <person name="Pallen M.J."/>
        </authorList>
    </citation>
    <scope>NUCLEOTIDE SEQUENCE</scope>
    <source>
        <strain evidence="13">Gambia2-208</strain>
    </source>
</reference>
<dbReference type="InterPro" id="IPR023997">
    <property type="entry name" value="TonB-dep_OMP_SusC/RagA_CS"/>
</dbReference>
<dbReference type="SUPFAM" id="SSF49464">
    <property type="entry name" value="Carboxypeptidase regulatory domain-like"/>
    <property type="match status" value="1"/>
</dbReference>
<comment type="caution">
    <text evidence="13">The sequence shown here is derived from an EMBL/GenBank/DDBJ whole genome shotgun (WGS) entry which is preliminary data.</text>
</comment>
<evidence type="ECO:0000256" key="7">
    <source>
        <dbReference type="ARBA" id="ARBA00023237"/>
    </source>
</evidence>
<dbReference type="Gene3D" id="2.170.130.10">
    <property type="entry name" value="TonB-dependent receptor, plug domain"/>
    <property type="match status" value="1"/>
</dbReference>
<proteinExistence type="inferred from homology"/>
<dbReference type="InterPro" id="IPR023996">
    <property type="entry name" value="TonB-dep_OMP_SusC/RagA"/>
</dbReference>
<dbReference type="NCBIfam" id="TIGR04057">
    <property type="entry name" value="SusC_RagA_signa"/>
    <property type="match status" value="1"/>
</dbReference>
<comment type="similarity">
    <text evidence="8 9">Belongs to the TonB-dependent receptor family.</text>
</comment>
<dbReference type="FunFam" id="2.60.40.1120:FF:000003">
    <property type="entry name" value="Outer membrane protein Omp121"/>
    <property type="match status" value="1"/>
</dbReference>
<evidence type="ECO:0000256" key="5">
    <source>
        <dbReference type="ARBA" id="ARBA00023077"/>
    </source>
</evidence>
<dbReference type="PROSITE" id="PS52016">
    <property type="entry name" value="TONB_DEPENDENT_REC_3"/>
    <property type="match status" value="1"/>
</dbReference>
<evidence type="ECO:0000256" key="1">
    <source>
        <dbReference type="ARBA" id="ARBA00004571"/>
    </source>
</evidence>
<keyword evidence="2 8" id="KW-0813">Transport</keyword>
<dbReference type="EMBL" id="DXCV01000056">
    <property type="protein sequence ID" value="HIY88719.1"/>
    <property type="molecule type" value="Genomic_DNA"/>
</dbReference>
<dbReference type="InterPro" id="IPR008969">
    <property type="entry name" value="CarboxyPept-like_regulatory"/>
</dbReference>
<evidence type="ECO:0000256" key="8">
    <source>
        <dbReference type="PROSITE-ProRule" id="PRU01360"/>
    </source>
</evidence>
<accession>A0A9D2CLM6</accession>
<keyword evidence="4 8" id="KW-0812">Transmembrane</keyword>
<dbReference type="Proteomes" id="UP000886851">
    <property type="component" value="Unassembled WGS sequence"/>
</dbReference>
<keyword evidence="10" id="KW-0732">Signal</keyword>
<evidence type="ECO:0000256" key="6">
    <source>
        <dbReference type="ARBA" id="ARBA00023136"/>
    </source>
</evidence>
<evidence type="ECO:0000256" key="2">
    <source>
        <dbReference type="ARBA" id="ARBA00022448"/>
    </source>
</evidence>
<evidence type="ECO:0000256" key="10">
    <source>
        <dbReference type="SAM" id="SignalP"/>
    </source>
</evidence>
<keyword evidence="7 8" id="KW-0998">Cell outer membrane</keyword>
<name>A0A9D2CLM6_9BACE</name>
<dbReference type="Pfam" id="PF07715">
    <property type="entry name" value="Plug"/>
    <property type="match status" value="1"/>
</dbReference>
<keyword evidence="6 8" id="KW-0472">Membrane</keyword>
<dbReference type="Gene3D" id="2.60.40.1120">
    <property type="entry name" value="Carboxypeptidase-like, regulatory domain"/>
    <property type="match status" value="1"/>
</dbReference>
<protein>
    <submittedName>
        <fullName evidence="13">TonB-dependent receptor</fullName>
    </submittedName>
</protein>
<comment type="subcellular location">
    <subcellularLocation>
        <location evidence="1 8">Cell outer membrane</location>
        <topology evidence="1 8">Multi-pass membrane protein</topology>
    </subcellularLocation>
</comment>
<reference evidence="13" key="2">
    <citation type="submission" date="2021-04" db="EMBL/GenBank/DDBJ databases">
        <authorList>
            <person name="Gilroy R."/>
        </authorList>
    </citation>
    <scope>NUCLEOTIDE SEQUENCE</scope>
    <source>
        <strain evidence="13">Gambia2-208</strain>
    </source>
</reference>
<feature type="signal peptide" evidence="10">
    <location>
        <begin position="1"/>
        <end position="24"/>
    </location>
</feature>
<dbReference type="Gene3D" id="2.40.170.20">
    <property type="entry name" value="TonB-dependent receptor, beta-barrel domain"/>
    <property type="match status" value="1"/>
</dbReference>
<evidence type="ECO:0000256" key="9">
    <source>
        <dbReference type="RuleBase" id="RU003357"/>
    </source>
</evidence>
<dbReference type="Pfam" id="PF00593">
    <property type="entry name" value="TonB_dep_Rec_b-barrel"/>
    <property type="match status" value="1"/>
</dbReference>
<dbReference type="InterPro" id="IPR039426">
    <property type="entry name" value="TonB-dep_rcpt-like"/>
</dbReference>
<evidence type="ECO:0000256" key="4">
    <source>
        <dbReference type="ARBA" id="ARBA00022692"/>
    </source>
</evidence>
<dbReference type="InterPro" id="IPR036942">
    <property type="entry name" value="Beta-barrel_TonB_sf"/>
</dbReference>
<feature type="domain" description="TonB-dependent receptor-like beta-barrel" evidence="11">
    <location>
        <begin position="430"/>
        <end position="1023"/>
    </location>
</feature>